<name>A0ABW8H796_9ACTN</name>
<accession>A0ABW8H796</accession>
<proteinExistence type="predicted"/>
<gene>
    <name evidence="2" type="ORF">ACIQFM_09950</name>
</gene>
<dbReference type="EMBL" id="JBIVPC010000005">
    <property type="protein sequence ID" value="MFJ6036573.1"/>
    <property type="molecule type" value="Genomic_DNA"/>
</dbReference>
<dbReference type="InterPro" id="IPR009350">
    <property type="entry name" value="Phage_tail_T"/>
</dbReference>
<feature type="domain" description="Minor tail T" evidence="1">
    <location>
        <begin position="11"/>
        <end position="86"/>
    </location>
</feature>
<dbReference type="RefSeq" id="WP_350890795.1">
    <property type="nucleotide sequence ID" value="NZ_JBEOTR010000011.1"/>
</dbReference>
<sequence length="105" mass="11318">MSLAELLRTHSSAEITEWMAYERVTGIFGPERQDILHGIQTAVIANANRSKGTRKAEAKDFIPVWDQGKRGPMSWQDMLAAAKAYTSRVGGTDHTTKGGAAGGDA</sequence>
<reference evidence="2 3" key="1">
    <citation type="submission" date="2024-10" db="EMBL/GenBank/DDBJ databases">
        <title>The Natural Products Discovery Center: Release of the First 8490 Sequenced Strains for Exploring Actinobacteria Biosynthetic Diversity.</title>
        <authorList>
            <person name="Kalkreuter E."/>
            <person name="Kautsar S.A."/>
            <person name="Yang D."/>
            <person name="Bader C.D."/>
            <person name="Teijaro C.N."/>
            <person name="Fluegel L."/>
            <person name="Davis C.M."/>
            <person name="Simpson J.R."/>
            <person name="Lauterbach L."/>
            <person name="Steele A.D."/>
            <person name="Gui C."/>
            <person name="Meng S."/>
            <person name="Li G."/>
            <person name="Viehrig K."/>
            <person name="Ye F."/>
            <person name="Su P."/>
            <person name="Kiefer A.F."/>
            <person name="Nichols A."/>
            <person name="Cepeda A.J."/>
            <person name="Yan W."/>
            <person name="Fan B."/>
            <person name="Jiang Y."/>
            <person name="Adhikari A."/>
            <person name="Zheng C.-J."/>
            <person name="Schuster L."/>
            <person name="Cowan T.M."/>
            <person name="Smanski M.J."/>
            <person name="Chevrette M.G."/>
            <person name="De Carvalho L.P.S."/>
            <person name="Shen B."/>
        </authorList>
    </citation>
    <scope>NUCLEOTIDE SEQUENCE [LARGE SCALE GENOMIC DNA]</scope>
    <source>
        <strain evidence="2 3">NPDC093086</strain>
    </source>
</reference>
<dbReference type="Proteomes" id="UP001617907">
    <property type="component" value="Unassembled WGS sequence"/>
</dbReference>
<comment type="caution">
    <text evidence="2">The sequence shown here is derived from an EMBL/GenBank/DDBJ whole genome shotgun (WGS) entry which is preliminary data.</text>
</comment>
<protein>
    <recommendedName>
        <fullName evidence="1">Minor tail T domain-containing protein</fullName>
    </recommendedName>
</protein>
<evidence type="ECO:0000313" key="3">
    <source>
        <dbReference type="Proteomes" id="UP001617907"/>
    </source>
</evidence>
<organism evidence="2 3">
    <name type="scientific">Streptomyces ardesiacus</name>
    <dbReference type="NCBI Taxonomy" id="285564"/>
    <lineage>
        <taxon>Bacteria</taxon>
        <taxon>Bacillati</taxon>
        <taxon>Actinomycetota</taxon>
        <taxon>Actinomycetes</taxon>
        <taxon>Kitasatosporales</taxon>
        <taxon>Streptomycetaceae</taxon>
        <taxon>Streptomyces</taxon>
    </lineage>
</organism>
<evidence type="ECO:0000259" key="1">
    <source>
        <dbReference type="Pfam" id="PF06223"/>
    </source>
</evidence>
<keyword evidence="3" id="KW-1185">Reference proteome</keyword>
<evidence type="ECO:0000313" key="2">
    <source>
        <dbReference type="EMBL" id="MFJ6036573.1"/>
    </source>
</evidence>
<dbReference type="Pfam" id="PF06223">
    <property type="entry name" value="Phage_tail_T"/>
    <property type="match status" value="1"/>
</dbReference>